<proteinExistence type="predicted"/>
<reference evidence="1" key="1">
    <citation type="submission" date="2021-06" db="EMBL/GenBank/DDBJ databases">
        <authorList>
            <person name="Kallberg Y."/>
            <person name="Tangrot J."/>
            <person name="Rosling A."/>
        </authorList>
    </citation>
    <scope>NUCLEOTIDE SEQUENCE</scope>
    <source>
        <strain evidence="1">CL356</strain>
    </source>
</reference>
<sequence>VKGSLSDESGVGVMVTEEEVEDFLSVVLVLEAVGVLERSGEGVKIVDVDVGDGGIVRASVTNYPPPAGCNFLRVTDPTNPCYFNPKTATNSTVILNKTYIGGVESYTVVFAFQDEIASFTSVAVRNGLLDGSLMSADGKTVIKTFNNATRMKVNPNADGDIFAISEFLAAAKADLDAPSTAPGANKSIGETYRSSGIVIVVLIEYSNVVSKPGVISYKYMPQVIDGNEYKNVESIYNSDGSYTLVERHGHVYEGAKFEETDDFSDIRKNLKTQESET</sequence>
<feature type="non-terminal residue" evidence="1">
    <location>
        <position position="1"/>
    </location>
</feature>
<gene>
    <name evidence="1" type="ORF">ACOLOM_LOCUS5915</name>
</gene>
<dbReference type="Proteomes" id="UP000789525">
    <property type="component" value="Unassembled WGS sequence"/>
</dbReference>
<dbReference type="EMBL" id="CAJVPT010011490">
    <property type="protein sequence ID" value="CAG8579616.1"/>
    <property type="molecule type" value="Genomic_DNA"/>
</dbReference>
<name>A0ACA9MB16_9GLOM</name>
<accession>A0ACA9MB16</accession>
<evidence type="ECO:0000313" key="1">
    <source>
        <dbReference type="EMBL" id="CAG8579616.1"/>
    </source>
</evidence>
<comment type="caution">
    <text evidence="1">The sequence shown here is derived from an EMBL/GenBank/DDBJ whole genome shotgun (WGS) entry which is preliminary data.</text>
</comment>
<evidence type="ECO:0000313" key="2">
    <source>
        <dbReference type="Proteomes" id="UP000789525"/>
    </source>
</evidence>
<keyword evidence="2" id="KW-1185">Reference proteome</keyword>
<protein>
    <submittedName>
        <fullName evidence="1">3878_t:CDS:1</fullName>
    </submittedName>
</protein>
<organism evidence="1 2">
    <name type="scientific">Acaulospora colombiana</name>
    <dbReference type="NCBI Taxonomy" id="27376"/>
    <lineage>
        <taxon>Eukaryota</taxon>
        <taxon>Fungi</taxon>
        <taxon>Fungi incertae sedis</taxon>
        <taxon>Mucoromycota</taxon>
        <taxon>Glomeromycotina</taxon>
        <taxon>Glomeromycetes</taxon>
        <taxon>Diversisporales</taxon>
        <taxon>Acaulosporaceae</taxon>
        <taxon>Acaulospora</taxon>
    </lineage>
</organism>